<dbReference type="Gene3D" id="3.20.20.140">
    <property type="entry name" value="Metal-dependent hydrolases"/>
    <property type="match status" value="1"/>
</dbReference>
<evidence type="ECO:0000256" key="1">
    <source>
        <dbReference type="ARBA" id="ARBA00023239"/>
    </source>
</evidence>
<dbReference type="GO" id="GO:0019748">
    <property type="term" value="P:secondary metabolic process"/>
    <property type="evidence" value="ECO:0007669"/>
    <property type="project" value="TreeGrafter"/>
</dbReference>
<dbReference type="RefSeq" id="WP_148351874.1">
    <property type="nucleotide sequence ID" value="NZ_JBHSBF010000034.1"/>
</dbReference>
<evidence type="ECO:0000313" key="3">
    <source>
        <dbReference type="EMBL" id="TYC13180.1"/>
    </source>
</evidence>
<dbReference type="InterPro" id="IPR032465">
    <property type="entry name" value="ACMSD"/>
</dbReference>
<keyword evidence="4" id="KW-1185">Reference proteome</keyword>
<name>A0A5D0U619_9ACTN</name>
<evidence type="ECO:0000313" key="4">
    <source>
        <dbReference type="Proteomes" id="UP000322634"/>
    </source>
</evidence>
<dbReference type="Proteomes" id="UP000322634">
    <property type="component" value="Unassembled WGS sequence"/>
</dbReference>
<dbReference type="PANTHER" id="PTHR21240:SF28">
    <property type="entry name" value="ISO-OROTATE DECARBOXYLASE (EUROFUNG)"/>
    <property type="match status" value="1"/>
</dbReference>
<keyword evidence="1" id="KW-0456">Lyase</keyword>
<dbReference type="GO" id="GO:0016831">
    <property type="term" value="F:carboxy-lyase activity"/>
    <property type="evidence" value="ECO:0007669"/>
    <property type="project" value="InterPro"/>
</dbReference>
<gene>
    <name evidence="3" type="ORF">FXF65_22010</name>
</gene>
<keyword evidence="3" id="KW-0378">Hydrolase</keyword>
<dbReference type="InterPro" id="IPR006680">
    <property type="entry name" value="Amidohydro-rel"/>
</dbReference>
<reference evidence="3 4" key="1">
    <citation type="submission" date="2019-08" db="EMBL/GenBank/DDBJ databases">
        <title>Actinomadura sp. nov. CYP1-5 isolated from mountain soil.</title>
        <authorList>
            <person name="Songsumanus A."/>
            <person name="Kuncharoen N."/>
            <person name="Kudo T."/>
            <person name="Yuki M."/>
            <person name="Igarashi Y."/>
            <person name="Tanasupawat S."/>
        </authorList>
    </citation>
    <scope>NUCLEOTIDE SEQUENCE [LARGE SCALE GENOMIC DNA]</scope>
    <source>
        <strain evidence="3 4">GKU157</strain>
    </source>
</reference>
<sequence>MASYKIVSADSHVNEVPATWERVQKKHGDLAPRSVQTDQGIFLVVEGWKDHPGHESASLATQLGASKEAYVEDCSHEYVGLAIGNLDQDVTTTREKWRSATGTYTGTGSPEAEAFRKGFRYEDYPGPGIDPAARLKDMDRDNVEIEVLYPSQLRHLYEMSATNEPFFHDIVDSFNEWLLDYVSYAPNRLIAQPMLSILNPEQAAADMEKYLNRGVRAFQIASSVPVGTSYADPKFDRIWSIAQEADVPLAMHTSTGRFKQILGHMAFARTSGAIDGLKQARWFIGGQLEIEFSFAEMIYGGLFDRFPRLKLVAAEFGTSWVPGVVDRLQNHDKRLGLELAPGEYLKRNVWFTFQEDRTGLLATPIIGEDNYMYANDYPHPMTTWPRSEQVNDHQFQGLSDEVRRKITRENALRLYGLAS</sequence>
<comment type="caution">
    <text evidence="3">The sequence shown here is derived from an EMBL/GenBank/DDBJ whole genome shotgun (WGS) entry which is preliminary data.</text>
</comment>
<dbReference type="PANTHER" id="PTHR21240">
    <property type="entry name" value="2-AMINO-3-CARBOXYLMUCONATE-6-SEMIALDEHYDE DECARBOXYLASE"/>
    <property type="match status" value="1"/>
</dbReference>
<accession>A0A5D0U619</accession>
<dbReference type="SUPFAM" id="SSF51556">
    <property type="entry name" value="Metallo-dependent hydrolases"/>
    <property type="match status" value="1"/>
</dbReference>
<dbReference type="OrthoDB" id="8673349at2"/>
<dbReference type="GO" id="GO:0016787">
    <property type="term" value="F:hydrolase activity"/>
    <property type="evidence" value="ECO:0007669"/>
    <property type="project" value="UniProtKB-KW"/>
</dbReference>
<protein>
    <submittedName>
        <fullName evidence="3">Amidohydrolase</fullName>
    </submittedName>
</protein>
<dbReference type="AlphaFoldDB" id="A0A5D0U619"/>
<proteinExistence type="predicted"/>
<dbReference type="GO" id="GO:0005737">
    <property type="term" value="C:cytoplasm"/>
    <property type="evidence" value="ECO:0007669"/>
    <property type="project" value="TreeGrafter"/>
</dbReference>
<feature type="domain" description="Amidohydrolase-related" evidence="2">
    <location>
        <begin position="125"/>
        <end position="417"/>
    </location>
</feature>
<organism evidence="3 4">
    <name type="scientific">Actinomadura syzygii</name>
    <dbReference type="NCBI Taxonomy" id="1427538"/>
    <lineage>
        <taxon>Bacteria</taxon>
        <taxon>Bacillati</taxon>
        <taxon>Actinomycetota</taxon>
        <taxon>Actinomycetes</taxon>
        <taxon>Streptosporangiales</taxon>
        <taxon>Thermomonosporaceae</taxon>
        <taxon>Actinomadura</taxon>
    </lineage>
</organism>
<dbReference type="InterPro" id="IPR032466">
    <property type="entry name" value="Metal_Hydrolase"/>
</dbReference>
<dbReference type="Pfam" id="PF04909">
    <property type="entry name" value="Amidohydro_2"/>
    <property type="match status" value="1"/>
</dbReference>
<dbReference type="EMBL" id="VSFF01000008">
    <property type="protein sequence ID" value="TYC13180.1"/>
    <property type="molecule type" value="Genomic_DNA"/>
</dbReference>
<evidence type="ECO:0000259" key="2">
    <source>
        <dbReference type="Pfam" id="PF04909"/>
    </source>
</evidence>